<feature type="domain" description="SNF2 N-terminal" evidence="2">
    <location>
        <begin position="271"/>
        <end position="345"/>
    </location>
</feature>
<reference evidence="4" key="1">
    <citation type="submission" date="2016-11" db="UniProtKB">
        <authorList>
            <consortium name="WormBaseParasite"/>
        </authorList>
    </citation>
    <scope>IDENTIFICATION</scope>
</reference>
<dbReference type="Gene3D" id="3.40.50.300">
    <property type="entry name" value="P-loop containing nucleotide triphosphate hydrolases"/>
    <property type="match status" value="1"/>
</dbReference>
<dbReference type="Pfam" id="PF00176">
    <property type="entry name" value="SNF2-rel_dom"/>
    <property type="match status" value="1"/>
</dbReference>
<organism evidence="3 4">
    <name type="scientific">Macrostomum lignano</name>
    <dbReference type="NCBI Taxonomy" id="282301"/>
    <lineage>
        <taxon>Eukaryota</taxon>
        <taxon>Metazoa</taxon>
        <taxon>Spiralia</taxon>
        <taxon>Lophotrochozoa</taxon>
        <taxon>Platyhelminthes</taxon>
        <taxon>Rhabditophora</taxon>
        <taxon>Macrostomorpha</taxon>
        <taxon>Macrostomida</taxon>
        <taxon>Macrostomidae</taxon>
        <taxon>Macrostomum</taxon>
    </lineage>
</organism>
<feature type="compositionally biased region" description="Basic residues" evidence="1">
    <location>
        <begin position="388"/>
        <end position="411"/>
    </location>
</feature>
<name>A0A1I8F816_9PLAT</name>
<sequence length="564" mass="61980">TAERRAEARPPPLSPDVAEPAEASVASTAAVSSTDSSHANQQRKRRRQRRATASTSVSKKRSRPTDDDDSFTSAASRGNNSAETDQATRRAADNPAKPKTEPQPVAQNRKCNAETQEEPAGWTCVHRQLRDYQLEGFNWLGGMYEKLRINGILGDEMGLGKDRAVHRSSPPPGPHGRHRPVLRGGRPLFHPVQLAAEFARFAPAVPVVLYHGNKDRCVPCLRNEMRNPLPVAGCNTPAANRRYEWKLLIVDEGHSVEEFPVPAGSRAAHHNNLTELWSLLNFLLPEIFEKLGTFEAWFDARRTGRTPRARSAGLLEQGEGAAQVLSAMQQILLPFMLRRCKADVDSGGAAEARAAAVRPIMRAGAAGALNRMAVDRTIEKLLDGDNRGRRHVGGHRRGSHERGPRQAKVRRRCDLPPDAQLALSDETKTPAGVKAKLDDDDDEDDARCWRRERRKAARAKAGVSSAALTPAHGLPISTLSTLGARLRATVAGRGSPPSVHINLRNPMALLKRICNHPYLVRYPLTRTASTGWTNRLVSVSGKFRLLDRLLPAELQRQGRKGADL</sequence>
<evidence type="ECO:0000259" key="2">
    <source>
        <dbReference type="Pfam" id="PF00176"/>
    </source>
</evidence>
<dbReference type="WBParaSite" id="maker-unitig_23466-snap-gene-0.1-mRNA-1">
    <property type="protein sequence ID" value="maker-unitig_23466-snap-gene-0.1-mRNA-1"/>
    <property type="gene ID" value="maker-unitig_23466-snap-gene-0.1"/>
</dbReference>
<dbReference type="GO" id="GO:0006346">
    <property type="term" value="P:DNA methylation-dependent constitutive heterochromatin formation"/>
    <property type="evidence" value="ECO:0007669"/>
    <property type="project" value="TreeGrafter"/>
</dbReference>
<dbReference type="GO" id="GO:0005524">
    <property type="term" value="F:ATP binding"/>
    <property type="evidence" value="ECO:0007669"/>
    <property type="project" value="InterPro"/>
</dbReference>
<dbReference type="PANTHER" id="PTHR47161">
    <property type="entry name" value="LYMPHOID-SPECIFIC HELICASE"/>
    <property type="match status" value="1"/>
</dbReference>
<dbReference type="GO" id="GO:0044027">
    <property type="term" value="P:negative regulation of gene expression via chromosomal CpG island methylation"/>
    <property type="evidence" value="ECO:0007669"/>
    <property type="project" value="TreeGrafter"/>
</dbReference>
<evidence type="ECO:0000256" key="1">
    <source>
        <dbReference type="SAM" id="MobiDB-lite"/>
    </source>
</evidence>
<proteinExistence type="predicted"/>
<evidence type="ECO:0000313" key="3">
    <source>
        <dbReference type="Proteomes" id="UP000095280"/>
    </source>
</evidence>
<feature type="compositionally biased region" description="Low complexity" evidence="1">
    <location>
        <begin position="15"/>
        <end position="37"/>
    </location>
</feature>
<dbReference type="InterPro" id="IPR000330">
    <property type="entry name" value="SNF2_N"/>
</dbReference>
<protein>
    <submittedName>
        <fullName evidence="4">SNF2_N domain-containing protein</fullName>
    </submittedName>
</protein>
<feature type="region of interest" description="Disordered" evidence="1">
    <location>
        <begin position="1"/>
        <end position="119"/>
    </location>
</feature>
<feature type="region of interest" description="Disordered" evidence="1">
    <location>
        <begin position="385"/>
        <end position="444"/>
    </location>
</feature>
<evidence type="ECO:0000313" key="4">
    <source>
        <dbReference type="WBParaSite" id="maker-unitig_23466-snap-gene-0.1-mRNA-1"/>
    </source>
</evidence>
<dbReference type="GO" id="GO:0003682">
    <property type="term" value="F:chromatin binding"/>
    <property type="evidence" value="ECO:0007669"/>
    <property type="project" value="TreeGrafter"/>
</dbReference>
<dbReference type="GO" id="GO:0031508">
    <property type="term" value="P:pericentric heterochromatin formation"/>
    <property type="evidence" value="ECO:0007669"/>
    <property type="project" value="TreeGrafter"/>
</dbReference>
<dbReference type="SUPFAM" id="SSF52540">
    <property type="entry name" value="P-loop containing nucleoside triphosphate hydrolases"/>
    <property type="match status" value="1"/>
</dbReference>
<dbReference type="GO" id="GO:0005634">
    <property type="term" value="C:nucleus"/>
    <property type="evidence" value="ECO:0007669"/>
    <property type="project" value="TreeGrafter"/>
</dbReference>
<dbReference type="Gene3D" id="3.40.50.10810">
    <property type="entry name" value="Tandem AAA-ATPase domain"/>
    <property type="match status" value="2"/>
</dbReference>
<feature type="compositionally biased region" description="Polar residues" evidence="1">
    <location>
        <begin position="105"/>
        <end position="114"/>
    </location>
</feature>
<dbReference type="PANTHER" id="PTHR47161:SF1">
    <property type="entry name" value="LYMPHOID-SPECIFIC HELICASE"/>
    <property type="match status" value="1"/>
</dbReference>
<dbReference type="GO" id="GO:0005721">
    <property type="term" value="C:pericentric heterochromatin"/>
    <property type="evidence" value="ECO:0007669"/>
    <property type="project" value="TreeGrafter"/>
</dbReference>
<feature type="compositionally biased region" description="Polar residues" evidence="1">
    <location>
        <begin position="71"/>
        <end position="85"/>
    </location>
</feature>
<dbReference type="InterPro" id="IPR038718">
    <property type="entry name" value="SNF2-like_sf"/>
</dbReference>
<feature type="compositionally biased region" description="Basic and acidic residues" evidence="1">
    <location>
        <begin position="86"/>
        <end position="100"/>
    </location>
</feature>
<dbReference type="Proteomes" id="UP000095280">
    <property type="component" value="Unplaced"/>
</dbReference>
<dbReference type="InterPro" id="IPR027417">
    <property type="entry name" value="P-loop_NTPase"/>
</dbReference>
<dbReference type="AlphaFoldDB" id="A0A1I8F816"/>
<feature type="compositionally biased region" description="Basic residues" evidence="1">
    <location>
        <begin position="41"/>
        <end position="50"/>
    </location>
</feature>
<accession>A0A1I8F816</accession>
<keyword evidence="3" id="KW-1185">Reference proteome</keyword>